<sequence>MVLLHQKSLGWRKGRRRIQKITMAANSRERTITWHEIDNLLYFFYEETTSLIPDLWEQKSKSNNEVSVIHCAYSRLSQLLAKIHSKHVKLDSNQDDDYFYNLLSDVIGNFPEVKVSIMAQDENILLESLVKEQLDLCETFVQLQLSREGPPTFQPEVLTQISGASGNAILNINEQDQVGASFNLPCKLKLDIYSEDVNTCDVGAVITVQNHENNNEDVTAVCDNYSKYLLCVKEPSRDICSGDQNRIQEYVANIFYQCFNKAAYLKITSVATTLIFTGQFGIPMDTILFSIVQALNQFMDNQVTESCLKEIHIVDRSPETCKVMEQFLTIYWPKNISPRKTYQPHSVNRIPRFQNTSVNSAVQSLDYSTHQLNNLSLHGNHRKSDKPRSINRNPRRYQNASVNSTARSLDNFTNQLNNCSFRGNHRSVATPKGTKNRNVNASGERRDQNQECQICFQTLICKKTLNCNHSFCQHCLDTWLLIKKSCPLCRAPAH</sequence>
<evidence type="ECO:0000256" key="5">
    <source>
        <dbReference type="SAM" id="MobiDB-lite"/>
    </source>
</evidence>
<evidence type="ECO:0000256" key="1">
    <source>
        <dbReference type="ARBA" id="ARBA00022723"/>
    </source>
</evidence>
<dbReference type="PROSITE" id="PS50089">
    <property type="entry name" value="ZF_RING_2"/>
    <property type="match status" value="1"/>
</dbReference>
<dbReference type="InterPro" id="IPR001841">
    <property type="entry name" value="Znf_RING"/>
</dbReference>
<dbReference type="Proteomes" id="UP000515154">
    <property type="component" value="Linkage group LG14"/>
</dbReference>
<dbReference type="PROSITE" id="PS00518">
    <property type="entry name" value="ZF_RING_1"/>
    <property type="match status" value="1"/>
</dbReference>
<evidence type="ECO:0000256" key="2">
    <source>
        <dbReference type="ARBA" id="ARBA00022771"/>
    </source>
</evidence>
<dbReference type="Gene3D" id="3.40.220.10">
    <property type="entry name" value="Leucine Aminopeptidase, subunit E, domain 1"/>
    <property type="match status" value="1"/>
</dbReference>
<dbReference type="RefSeq" id="XP_036364727.1">
    <property type="nucleotide sequence ID" value="XM_036508834.1"/>
</dbReference>
<proteinExistence type="predicted"/>
<dbReference type="Pfam" id="PF13639">
    <property type="entry name" value="zf-RING_2"/>
    <property type="match status" value="1"/>
</dbReference>
<protein>
    <submittedName>
        <fullName evidence="8">Uncharacterized protein LOC115219124 isoform X1</fullName>
    </submittedName>
</protein>
<keyword evidence="7" id="KW-1185">Reference proteome</keyword>
<evidence type="ECO:0000256" key="3">
    <source>
        <dbReference type="ARBA" id="ARBA00022833"/>
    </source>
</evidence>
<feature type="domain" description="RING-type" evidence="6">
    <location>
        <begin position="452"/>
        <end position="490"/>
    </location>
</feature>
<dbReference type="InterPro" id="IPR017907">
    <property type="entry name" value="Znf_RING_CS"/>
</dbReference>
<feature type="region of interest" description="Disordered" evidence="5">
    <location>
        <begin position="374"/>
        <end position="404"/>
    </location>
</feature>
<keyword evidence="3" id="KW-0862">Zinc</keyword>
<name>A0A7E6FCS8_9MOLL</name>
<dbReference type="PANTHER" id="PTHR15315:SF26">
    <property type="entry name" value="E3 UBIQUITIN-PROTEIN LIGASE NRDP1"/>
    <property type="match status" value="1"/>
</dbReference>
<accession>A0A7E6FCS8</accession>
<evidence type="ECO:0000256" key="4">
    <source>
        <dbReference type="PROSITE-ProRule" id="PRU00175"/>
    </source>
</evidence>
<feature type="compositionally biased region" description="Polar residues" evidence="5">
    <location>
        <begin position="390"/>
        <end position="404"/>
    </location>
</feature>
<dbReference type="PANTHER" id="PTHR15315">
    <property type="entry name" value="RING FINGER PROTEIN 41, 151"/>
    <property type="match status" value="1"/>
</dbReference>
<reference evidence="8" key="1">
    <citation type="submission" date="2025-08" db="UniProtKB">
        <authorList>
            <consortium name="RefSeq"/>
        </authorList>
    </citation>
    <scope>IDENTIFICATION</scope>
</reference>
<evidence type="ECO:0000259" key="6">
    <source>
        <dbReference type="PROSITE" id="PS50089"/>
    </source>
</evidence>
<evidence type="ECO:0000313" key="7">
    <source>
        <dbReference type="Proteomes" id="UP000515154"/>
    </source>
</evidence>
<dbReference type="SUPFAM" id="SSF52949">
    <property type="entry name" value="Macro domain-like"/>
    <property type="match status" value="1"/>
</dbReference>
<dbReference type="InterPro" id="IPR043472">
    <property type="entry name" value="Macro_dom-like"/>
</dbReference>
<dbReference type="AlphaFoldDB" id="A0A7E6FCS8"/>
<keyword evidence="2 4" id="KW-0863">Zinc-finger</keyword>
<organism evidence="7 8">
    <name type="scientific">Octopus sinensis</name>
    <name type="common">East Asian common octopus</name>
    <dbReference type="NCBI Taxonomy" id="2607531"/>
    <lineage>
        <taxon>Eukaryota</taxon>
        <taxon>Metazoa</taxon>
        <taxon>Spiralia</taxon>
        <taxon>Lophotrochozoa</taxon>
        <taxon>Mollusca</taxon>
        <taxon>Cephalopoda</taxon>
        <taxon>Coleoidea</taxon>
        <taxon>Octopodiformes</taxon>
        <taxon>Octopoda</taxon>
        <taxon>Incirrata</taxon>
        <taxon>Octopodidae</taxon>
        <taxon>Octopus</taxon>
    </lineage>
</organism>
<dbReference type="InterPro" id="IPR013083">
    <property type="entry name" value="Znf_RING/FYVE/PHD"/>
</dbReference>
<dbReference type="SUPFAM" id="SSF57850">
    <property type="entry name" value="RING/U-box"/>
    <property type="match status" value="1"/>
</dbReference>
<dbReference type="SMART" id="SM00184">
    <property type="entry name" value="RING"/>
    <property type="match status" value="1"/>
</dbReference>
<dbReference type="Gene3D" id="3.30.40.10">
    <property type="entry name" value="Zinc/RING finger domain, C3HC4 (zinc finger)"/>
    <property type="match status" value="1"/>
</dbReference>
<dbReference type="GO" id="GO:0008270">
    <property type="term" value="F:zinc ion binding"/>
    <property type="evidence" value="ECO:0007669"/>
    <property type="project" value="UniProtKB-KW"/>
</dbReference>
<evidence type="ECO:0000313" key="8">
    <source>
        <dbReference type="RefSeq" id="XP_036364727.1"/>
    </source>
</evidence>
<keyword evidence="1" id="KW-0479">Metal-binding</keyword>
<feature type="region of interest" description="Disordered" evidence="5">
    <location>
        <begin position="422"/>
        <end position="443"/>
    </location>
</feature>
<gene>
    <name evidence="8" type="primary">LOC115219124</name>
</gene>